<gene>
    <name evidence="3" type="ORF">H9786_14850</name>
</gene>
<evidence type="ECO:0000313" key="3">
    <source>
        <dbReference type="EMBL" id="HJB11775.1"/>
    </source>
</evidence>
<dbReference type="AlphaFoldDB" id="A0A9D2LFW1"/>
<dbReference type="Proteomes" id="UP000823823">
    <property type="component" value="Unassembled WGS sequence"/>
</dbReference>
<dbReference type="InterPro" id="IPR036390">
    <property type="entry name" value="WH_DNA-bd_sf"/>
</dbReference>
<evidence type="ECO:0000256" key="1">
    <source>
        <dbReference type="ARBA" id="ARBA00006479"/>
    </source>
</evidence>
<comment type="caution">
    <text evidence="3">The sequence shown here is derived from an EMBL/GenBank/DDBJ whole genome shotgun (WGS) entry which is preliminary data.</text>
</comment>
<dbReference type="InterPro" id="IPR043129">
    <property type="entry name" value="ATPase_NBD"/>
</dbReference>
<reference evidence="3" key="1">
    <citation type="journal article" date="2021" name="PeerJ">
        <title>Extensive microbial diversity within the chicken gut microbiome revealed by metagenomics and culture.</title>
        <authorList>
            <person name="Gilroy R."/>
            <person name="Ravi A."/>
            <person name="Getino M."/>
            <person name="Pursley I."/>
            <person name="Horton D.L."/>
            <person name="Alikhan N.F."/>
            <person name="Baker D."/>
            <person name="Gharbi K."/>
            <person name="Hall N."/>
            <person name="Watson M."/>
            <person name="Adriaenssens E.M."/>
            <person name="Foster-Nyarko E."/>
            <person name="Jarju S."/>
            <person name="Secka A."/>
            <person name="Antonio M."/>
            <person name="Oren A."/>
            <person name="Chaudhuri R.R."/>
            <person name="La Ragione R."/>
            <person name="Hildebrand F."/>
            <person name="Pallen M.J."/>
        </authorList>
    </citation>
    <scope>NUCLEOTIDE SEQUENCE</scope>
    <source>
        <strain evidence="3">ChiHjej13B12-24818</strain>
    </source>
</reference>
<dbReference type="PANTHER" id="PTHR18964">
    <property type="entry name" value="ROK (REPRESSOR, ORF, KINASE) FAMILY"/>
    <property type="match status" value="1"/>
</dbReference>
<dbReference type="Pfam" id="PF00480">
    <property type="entry name" value="ROK"/>
    <property type="match status" value="2"/>
</dbReference>
<sequence>MTESETARRSNELSCLVALRDAGELTITELMVATGLSRPTADGIARVLEEGGAIGSAIRPAQGAGRPARVYRFTADELTAGLEIGRSTVRAVVADRAGVVIDRREIPRREPTSDADLESTAAVLDDLEGVIDAVVGDRELAGIGLALPGIIAEQRVSLSRVLPALNTFDVASALEERTGAPVRIGNDVKLAGLGEARVGAGRAASSMLLVWLGRRVSTSVVMDGIVLQGAHGLAGEITAAVGTEWTQGSVYGAWTWPGGLGALETGQRAVDGDDSARAALEDYLGDIARPLARLTAMIDPHLVVISGVLSESPAPIAPMLAEALAERLTVPIVPEVAVADHGRYSSAIGALVTAYDEPAISGLARWTLPPPTEALLRAARTETEREEQMMPVTEDQHHSSPEGGEHGCPP</sequence>
<dbReference type="Gene3D" id="1.10.10.10">
    <property type="entry name" value="Winged helix-like DNA-binding domain superfamily/Winged helix DNA-binding domain"/>
    <property type="match status" value="1"/>
</dbReference>
<evidence type="ECO:0000256" key="2">
    <source>
        <dbReference type="SAM" id="MobiDB-lite"/>
    </source>
</evidence>
<dbReference type="CDD" id="cd23763">
    <property type="entry name" value="ASKHA_ATPase_ROK"/>
    <property type="match status" value="1"/>
</dbReference>
<feature type="region of interest" description="Disordered" evidence="2">
    <location>
        <begin position="380"/>
        <end position="410"/>
    </location>
</feature>
<evidence type="ECO:0000313" key="4">
    <source>
        <dbReference type="Proteomes" id="UP000823823"/>
    </source>
</evidence>
<dbReference type="InterPro" id="IPR000600">
    <property type="entry name" value="ROK"/>
</dbReference>
<comment type="similarity">
    <text evidence="1">Belongs to the ROK (NagC/XylR) family.</text>
</comment>
<protein>
    <submittedName>
        <fullName evidence="3">ROK family protein</fullName>
    </submittedName>
</protein>
<accession>A0A9D2LFW1</accession>
<organism evidence="3 4">
    <name type="scientific">Candidatus Brachybacterium merdavium</name>
    <dbReference type="NCBI Taxonomy" id="2838513"/>
    <lineage>
        <taxon>Bacteria</taxon>
        <taxon>Bacillati</taxon>
        <taxon>Actinomycetota</taxon>
        <taxon>Actinomycetes</taxon>
        <taxon>Micrococcales</taxon>
        <taxon>Dermabacteraceae</taxon>
        <taxon>Brachybacterium</taxon>
    </lineage>
</organism>
<dbReference type="SUPFAM" id="SSF46785">
    <property type="entry name" value="Winged helix' DNA-binding domain"/>
    <property type="match status" value="1"/>
</dbReference>
<dbReference type="InterPro" id="IPR036388">
    <property type="entry name" value="WH-like_DNA-bd_sf"/>
</dbReference>
<dbReference type="Gene3D" id="3.30.420.40">
    <property type="match status" value="3"/>
</dbReference>
<dbReference type="SUPFAM" id="SSF53067">
    <property type="entry name" value="Actin-like ATPase domain"/>
    <property type="match status" value="1"/>
</dbReference>
<proteinExistence type="inferred from homology"/>
<dbReference type="EMBL" id="DWZH01000117">
    <property type="protein sequence ID" value="HJB11775.1"/>
    <property type="molecule type" value="Genomic_DNA"/>
</dbReference>
<dbReference type="PANTHER" id="PTHR18964:SF149">
    <property type="entry name" value="BIFUNCTIONAL UDP-N-ACETYLGLUCOSAMINE 2-EPIMERASE_N-ACETYLMANNOSAMINE KINASE"/>
    <property type="match status" value="1"/>
</dbReference>
<reference evidence="3" key="2">
    <citation type="submission" date="2021-04" db="EMBL/GenBank/DDBJ databases">
        <authorList>
            <person name="Gilroy R."/>
        </authorList>
    </citation>
    <scope>NUCLEOTIDE SEQUENCE</scope>
    <source>
        <strain evidence="3">ChiHjej13B12-24818</strain>
    </source>
</reference>
<name>A0A9D2LFW1_9MICO</name>